<dbReference type="RefSeq" id="WP_092386416.1">
    <property type="nucleotide sequence ID" value="NZ_LT629787.1"/>
</dbReference>
<dbReference type="GO" id="GO:0016740">
    <property type="term" value="F:transferase activity"/>
    <property type="evidence" value="ECO:0007669"/>
    <property type="project" value="UniProtKB-KW"/>
</dbReference>
<dbReference type="STRING" id="1434072.SAMN05216210_1955"/>
<evidence type="ECO:0000313" key="3">
    <source>
        <dbReference type="EMBL" id="SDU13248.1"/>
    </source>
</evidence>
<dbReference type="Gene3D" id="3.30.110.40">
    <property type="entry name" value="TusA-like domain"/>
    <property type="match status" value="1"/>
</dbReference>
<dbReference type="InterPro" id="IPR036868">
    <property type="entry name" value="TusA-like_sf"/>
</dbReference>
<evidence type="ECO:0000259" key="2">
    <source>
        <dbReference type="PROSITE" id="PS01148"/>
    </source>
</evidence>
<name>A0A1H2G1V3_9GAMM</name>
<evidence type="ECO:0000256" key="1">
    <source>
        <dbReference type="ARBA" id="ARBA00008984"/>
    </source>
</evidence>
<proteinExistence type="inferred from homology"/>
<dbReference type="InterPro" id="IPR001455">
    <property type="entry name" value="TusA-like"/>
</dbReference>
<dbReference type="AlphaFoldDB" id="A0A1H2G1V3"/>
<dbReference type="PROSITE" id="PS01148">
    <property type="entry name" value="UPF0033"/>
    <property type="match status" value="1"/>
</dbReference>
<dbReference type="EMBL" id="LT629787">
    <property type="protein sequence ID" value="SDU13248.1"/>
    <property type="molecule type" value="Genomic_DNA"/>
</dbReference>
<gene>
    <name evidence="3" type="ORF">SAMN05216210_1955</name>
</gene>
<dbReference type="CDD" id="cd00291">
    <property type="entry name" value="SirA_YedF_YeeD"/>
    <property type="match status" value="1"/>
</dbReference>
<evidence type="ECO:0000313" key="4">
    <source>
        <dbReference type="Proteomes" id="UP000243924"/>
    </source>
</evidence>
<reference evidence="4" key="1">
    <citation type="submission" date="2016-10" db="EMBL/GenBank/DDBJ databases">
        <authorList>
            <person name="Varghese N."/>
            <person name="Submissions S."/>
        </authorList>
    </citation>
    <scope>NUCLEOTIDE SEQUENCE [LARGE SCALE GENOMIC DNA]</scope>
    <source>
        <strain evidence="4">CECT 8338</strain>
    </source>
</reference>
<dbReference type="OrthoDB" id="9797551at2"/>
<dbReference type="Proteomes" id="UP000243924">
    <property type="component" value="Chromosome I"/>
</dbReference>
<comment type="similarity">
    <text evidence="1">Belongs to the sulfur carrier protein TusA family.</text>
</comment>
<organism evidence="3 4">
    <name type="scientific">Halopseudomonas salegens</name>
    <dbReference type="NCBI Taxonomy" id="1434072"/>
    <lineage>
        <taxon>Bacteria</taxon>
        <taxon>Pseudomonadati</taxon>
        <taxon>Pseudomonadota</taxon>
        <taxon>Gammaproteobacteria</taxon>
        <taxon>Pseudomonadales</taxon>
        <taxon>Pseudomonadaceae</taxon>
        <taxon>Halopseudomonas</taxon>
    </lineage>
</organism>
<protein>
    <submittedName>
        <fullName evidence="3">TusA-related sulfurtransferase</fullName>
    </submittedName>
</protein>
<dbReference type="SUPFAM" id="SSF64307">
    <property type="entry name" value="SirA-like"/>
    <property type="match status" value="1"/>
</dbReference>
<accession>A0A1H2G1V3</accession>
<sequence>MSSAPIELHADTRLDARGLNCPLPLLKAKLELNTLASGQILHVLATDAGSWRDFQRFAELSGHALLHAESLDDEFHYWLRKS</sequence>
<keyword evidence="3" id="KW-0808">Transferase</keyword>
<dbReference type="PANTHER" id="PTHR33279:SF2">
    <property type="entry name" value="SULFUR CARRIER PROTEIN TUSA"/>
    <property type="match status" value="1"/>
</dbReference>
<dbReference type="PANTHER" id="PTHR33279">
    <property type="entry name" value="SULFUR CARRIER PROTEIN YEDF-RELATED"/>
    <property type="match status" value="1"/>
</dbReference>
<feature type="domain" description="UPF0033" evidence="2">
    <location>
        <begin position="14"/>
        <end position="38"/>
    </location>
</feature>
<keyword evidence="4" id="KW-1185">Reference proteome</keyword>
<dbReference type="Pfam" id="PF01206">
    <property type="entry name" value="TusA"/>
    <property type="match status" value="1"/>
</dbReference>